<dbReference type="CTD" id="4539"/>
<dbReference type="EMBL" id="KY095828">
    <property type="protein sequence ID" value="ARR28300.1"/>
    <property type="molecule type" value="Genomic_DNA"/>
</dbReference>
<keyword evidence="2" id="KW-0496">Mitochondrion</keyword>
<keyword evidence="1" id="KW-1133">Transmembrane helix</keyword>
<accession>A0A1X9T4K6</accession>
<dbReference type="GeneID" id="32891984"/>
<name>A0A1X9T4K6_9NEOP</name>
<gene>
    <name evidence="2" type="primary">ND4L</name>
</gene>
<protein>
    <submittedName>
        <fullName evidence="2">NADH dehydrogenase subunit 4L</fullName>
    </submittedName>
</protein>
<reference evidence="2" key="1">
    <citation type="journal article" date="2017" name="Zootaxa">
        <title>Mitochondrial genome of Abraxas suspecta (Lepidoptera: Geometridae) and comparative analysis with other Lepidopterans.</title>
        <authorList>
            <person name="Sun Y."/>
            <person name="Zhang J."/>
            <person name="Li Q."/>
            <person name="Liang D."/>
            <person name="Abbas M.N."/>
            <person name="Qian C."/>
            <person name="Wang L."/>
            <person name="Wei G."/>
            <person name="Zhu B.-J."/>
            <person name="Liu C.-L."/>
        </authorList>
    </citation>
    <scope>NUCLEOTIDE SEQUENCE</scope>
</reference>
<sequence length="99" mass="12454">MMVKYMYIIVIIMFIIGNMIFIFLVKTFIDYFIKFSIYSFKSFFFFNNLFNNSWFWALYTNSFFSFFCLWGGFGPFNFSFFNSYSWKWFFLKIKFIMKW</sequence>
<evidence type="ECO:0000313" key="2">
    <source>
        <dbReference type="EMBL" id="ARR28300.1"/>
    </source>
</evidence>
<keyword evidence="1" id="KW-0472">Membrane</keyword>
<geneLocation type="mitochondrion" evidence="2"/>
<feature type="transmembrane region" description="Helical" evidence="1">
    <location>
        <begin position="6"/>
        <end position="25"/>
    </location>
</feature>
<proteinExistence type="predicted"/>
<dbReference type="RefSeq" id="YP_009371130.1">
    <property type="nucleotide sequence ID" value="NC_034804.1"/>
</dbReference>
<keyword evidence="1" id="KW-0812">Transmembrane</keyword>
<organism evidence="2">
    <name type="scientific">Abraxas suspecta</name>
    <dbReference type="NCBI Taxonomy" id="1986468"/>
    <lineage>
        <taxon>Eukaryota</taxon>
        <taxon>Metazoa</taxon>
        <taxon>Ecdysozoa</taxon>
        <taxon>Arthropoda</taxon>
        <taxon>Hexapoda</taxon>
        <taxon>Insecta</taxon>
        <taxon>Pterygota</taxon>
        <taxon>Neoptera</taxon>
        <taxon>Endopterygota</taxon>
        <taxon>Lepidoptera</taxon>
        <taxon>Glossata</taxon>
        <taxon>Ditrysia</taxon>
        <taxon>Geometroidea</taxon>
        <taxon>Geometridae</taxon>
        <taxon>Ennominae</taxon>
        <taxon>Abraxas</taxon>
    </lineage>
</organism>
<feature type="transmembrane region" description="Helical" evidence="1">
    <location>
        <begin position="63"/>
        <end position="84"/>
    </location>
</feature>
<evidence type="ECO:0000256" key="1">
    <source>
        <dbReference type="SAM" id="Phobius"/>
    </source>
</evidence>
<dbReference type="AlphaFoldDB" id="A0A1X9T4K6"/>